<feature type="transmembrane region" description="Helical" evidence="2">
    <location>
        <begin position="161"/>
        <end position="186"/>
    </location>
</feature>
<keyword evidence="2" id="KW-1133">Transmembrane helix</keyword>
<sequence length="237" mass="24194">MEVSKLRCIGSPPHHTLCPPFRGFSRRGGYHGIKAAQAVKSYCPLPASLSCGRPSPQRNLPPLVGALSNLASGLSVWAAEEAPSSTEAASTQVSQSTGASLGGTGIAASQAVQSSVEGTGAAASSIPETGGDALSLAVQSSAERAGDAASQTVATVGNGDMFINFLGVAAFIGLSLITVAVVYLFVTDFLEKRKRDEEMKKLNEEEAAARKKGGPLSAASKGGAKGFGRKRLDGDDE</sequence>
<dbReference type="Proteomes" id="UP000886520">
    <property type="component" value="Chromosome 21"/>
</dbReference>
<dbReference type="AlphaFoldDB" id="A0A9D4UAD7"/>
<gene>
    <name evidence="3" type="ORF">GOP47_0022086</name>
</gene>
<name>A0A9D4UAD7_ADICA</name>
<evidence type="ECO:0000313" key="3">
    <source>
        <dbReference type="EMBL" id="KAI5063539.1"/>
    </source>
</evidence>
<organism evidence="3 4">
    <name type="scientific">Adiantum capillus-veneris</name>
    <name type="common">Maidenhair fern</name>
    <dbReference type="NCBI Taxonomy" id="13818"/>
    <lineage>
        <taxon>Eukaryota</taxon>
        <taxon>Viridiplantae</taxon>
        <taxon>Streptophyta</taxon>
        <taxon>Embryophyta</taxon>
        <taxon>Tracheophyta</taxon>
        <taxon>Polypodiopsida</taxon>
        <taxon>Polypodiidae</taxon>
        <taxon>Polypodiales</taxon>
        <taxon>Pteridineae</taxon>
        <taxon>Pteridaceae</taxon>
        <taxon>Vittarioideae</taxon>
        <taxon>Adiantum</taxon>
    </lineage>
</organism>
<accession>A0A9D4UAD7</accession>
<dbReference type="PANTHER" id="PTHR36735:SF1">
    <property type="entry name" value="TRANSMEMBRANE PROTEIN"/>
    <property type="match status" value="1"/>
</dbReference>
<evidence type="ECO:0000256" key="2">
    <source>
        <dbReference type="SAM" id="Phobius"/>
    </source>
</evidence>
<keyword evidence="4" id="KW-1185">Reference proteome</keyword>
<keyword evidence="2" id="KW-0812">Transmembrane</keyword>
<feature type="region of interest" description="Disordered" evidence="1">
    <location>
        <begin position="201"/>
        <end position="237"/>
    </location>
</feature>
<evidence type="ECO:0000256" key="1">
    <source>
        <dbReference type="SAM" id="MobiDB-lite"/>
    </source>
</evidence>
<evidence type="ECO:0008006" key="5">
    <source>
        <dbReference type="Google" id="ProtNLM"/>
    </source>
</evidence>
<comment type="caution">
    <text evidence="3">The sequence shown here is derived from an EMBL/GenBank/DDBJ whole genome shotgun (WGS) entry which is preliminary data.</text>
</comment>
<dbReference type="PANTHER" id="PTHR36735">
    <property type="entry name" value="TRANSMEMBRANE PROTEIN"/>
    <property type="match status" value="1"/>
</dbReference>
<proteinExistence type="predicted"/>
<evidence type="ECO:0000313" key="4">
    <source>
        <dbReference type="Proteomes" id="UP000886520"/>
    </source>
</evidence>
<keyword evidence="2" id="KW-0472">Membrane</keyword>
<dbReference type="EMBL" id="JABFUD020000021">
    <property type="protein sequence ID" value="KAI5063539.1"/>
    <property type="molecule type" value="Genomic_DNA"/>
</dbReference>
<protein>
    <recommendedName>
        <fullName evidence="5">Transmembrane protein</fullName>
    </recommendedName>
</protein>
<reference evidence="3" key="1">
    <citation type="submission" date="2021-01" db="EMBL/GenBank/DDBJ databases">
        <title>Adiantum capillus-veneris genome.</title>
        <authorList>
            <person name="Fang Y."/>
            <person name="Liao Q."/>
        </authorList>
    </citation>
    <scope>NUCLEOTIDE SEQUENCE</scope>
    <source>
        <strain evidence="3">H3</strain>
        <tissue evidence="3">Leaf</tissue>
    </source>
</reference>
<dbReference type="OrthoDB" id="1930702at2759"/>